<feature type="transmembrane region" description="Helical" evidence="1">
    <location>
        <begin position="107"/>
        <end position="129"/>
    </location>
</feature>
<evidence type="ECO:0000313" key="3">
    <source>
        <dbReference type="Proteomes" id="UP000186465"/>
    </source>
</evidence>
<evidence type="ECO:0000256" key="1">
    <source>
        <dbReference type="SAM" id="Phobius"/>
    </source>
</evidence>
<comment type="caution">
    <text evidence="2">The sequence shown here is derived from an EMBL/GenBank/DDBJ whole genome shotgun (WGS) entry which is preliminary data.</text>
</comment>
<feature type="transmembrane region" description="Helical" evidence="1">
    <location>
        <begin position="150"/>
        <end position="169"/>
    </location>
</feature>
<reference evidence="3" key="1">
    <citation type="submission" date="2016-11" db="EMBL/GenBank/DDBJ databases">
        <title>Actinomyces gypaetusis sp. nov. isolated from Gypaetus barbatus in Qinghai Tibet Plateau China.</title>
        <authorList>
            <person name="Meng X."/>
        </authorList>
    </citation>
    <scope>NUCLEOTIDE SEQUENCE [LARGE SCALE GENOMIC DNA]</scope>
    <source>
        <strain evidence="3">DSM 15383</strain>
    </source>
</reference>
<keyword evidence="3" id="KW-1185">Reference proteome</keyword>
<dbReference type="AlphaFoldDB" id="A0A1Q5PL24"/>
<dbReference type="Proteomes" id="UP000186465">
    <property type="component" value="Unassembled WGS sequence"/>
</dbReference>
<dbReference type="EMBL" id="MPDM01000007">
    <property type="protein sequence ID" value="OKL47338.1"/>
    <property type="molecule type" value="Genomic_DNA"/>
</dbReference>
<keyword evidence="1" id="KW-1133">Transmembrane helix</keyword>
<proteinExistence type="predicted"/>
<dbReference type="RefSeq" id="WP_075361909.1">
    <property type="nucleotide sequence ID" value="NZ_MPDM01000007.1"/>
</dbReference>
<keyword evidence="1" id="KW-0472">Membrane</keyword>
<keyword evidence="1" id="KW-0812">Transmembrane</keyword>
<feature type="transmembrane region" description="Helical" evidence="1">
    <location>
        <begin position="20"/>
        <end position="40"/>
    </location>
</feature>
<dbReference type="InterPro" id="IPR006938">
    <property type="entry name" value="DUF624"/>
</dbReference>
<dbReference type="Pfam" id="PF04854">
    <property type="entry name" value="DUF624"/>
    <property type="match status" value="1"/>
</dbReference>
<organism evidence="2 3">
    <name type="scientific">Boudabousia marimammalium</name>
    <dbReference type="NCBI Taxonomy" id="156892"/>
    <lineage>
        <taxon>Bacteria</taxon>
        <taxon>Bacillati</taxon>
        <taxon>Actinomycetota</taxon>
        <taxon>Actinomycetes</taxon>
        <taxon>Actinomycetales</taxon>
        <taxon>Actinomycetaceae</taxon>
        <taxon>Boudabousia</taxon>
    </lineage>
</organism>
<name>A0A1Q5PL24_9ACTO</name>
<feature type="transmembrane region" description="Helical" evidence="1">
    <location>
        <begin position="75"/>
        <end position="95"/>
    </location>
</feature>
<dbReference type="STRING" id="156892.BM477_06625"/>
<feature type="transmembrane region" description="Helical" evidence="1">
    <location>
        <begin position="175"/>
        <end position="194"/>
    </location>
</feature>
<accession>A0A1Q5PL24</accession>
<protein>
    <recommendedName>
        <fullName evidence="4">DUF624 domain-containing protein</fullName>
    </recommendedName>
</protein>
<evidence type="ECO:0008006" key="4">
    <source>
        <dbReference type="Google" id="ProtNLM"/>
    </source>
</evidence>
<evidence type="ECO:0000313" key="2">
    <source>
        <dbReference type="EMBL" id="OKL47338.1"/>
    </source>
</evidence>
<gene>
    <name evidence="2" type="ORF">BM477_06625</name>
</gene>
<sequence length="204" mass="21988">MRFGPDSKFFQAFDAAADLVIVNVLLIVSSLPLVTVGAAGRAAHLALRALAQARGDAPVWRIFFREGRRGWRMSAAWGVLTVLVAGVALVEWLWLAVLPAGTLVTVLRAGIVAGCFVFVVLSLWFMSLQADGGRGFTASVSGAAWLSMRFGWQSLVCGFVALAPFLLLALVPSQWVAVLFYYGLVGFALPIYLLEVFRPAQLEG</sequence>